<dbReference type="InterPro" id="IPR001606">
    <property type="entry name" value="ARID_dom"/>
</dbReference>
<dbReference type="EMBL" id="BQNB010009431">
    <property type="protein sequence ID" value="GJS63434.1"/>
    <property type="molecule type" value="Genomic_DNA"/>
</dbReference>
<dbReference type="CDD" id="cd16100">
    <property type="entry name" value="ARID"/>
    <property type="match status" value="1"/>
</dbReference>
<evidence type="ECO:0000259" key="1">
    <source>
        <dbReference type="PROSITE" id="PS51011"/>
    </source>
</evidence>
<sequence>MCNDSTVASEPKVRLKRKKEEVGCVEDKQRMDAVKEKAIEAIMRYCDSLYFKENTIEEKLNGIQGPRVPSKYEFESLIGFIEMVSEREIIDEYKELVKNHFGRMVQWFHKDYMEGEERPIPARINGVKVSLLDLYLTVKGLGGHTQVIMKNNWIEVAYAMGFPKEYVSELEECYGTHLSLLGAYYEGARNYSSGMDVPKAREREGTSGIMAMELPSEETRQGHIGTKARLVDDEEGMIGKVELDDGENATNKKIKKEDELKTLPSITLGG</sequence>
<dbReference type="PANTHER" id="PTHR46410">
    <property type="entry name" value="AT-RICH INTERACTIVE DOMAIN-CONTAINING PROTEIN 2"/>
    <property type="match status" value="1"/>
</dbReference>
<dbReference type="PROSITE" id="PS51011">
    <property type="entry name" value="ARID"/>
    <property type="match status" value="1"/>
</dbReference>
<dbReference type="Proteomes" id="UP001151760">
    <property type="component" value="Unassembled WGS sequence"/>
</dbReference>
<dbReference type="Pfam" id="PF01388">
    <property type="entry name" value="ARID"/>
    <property type="match status" value="1"/>
</dbReference>
<reference evidence="2" key="2">
    <citation type="submission" date="2022-01" db="EMBL/GenBank/DDBJ databases">
        <authorList>
            <person name="Yamashiro T."/>
            <person name="Shiraishi A."/>
            <person name="Satake H."/>
            <person name="Nakayama K."/>
        </authorList>
    </citation>
    <scope>NUCLEOTIDE SEQUENCE</scope>
</reference>
<reference evidence="2" key="1">
    <citation type="journal article" date="2022" name="Int. J. Mol. Sci.">
        <title>Draft Genome of Tanacetum Coccineum: Genomic Comparison of Closely Related Tanacetum-Family Plants.</title>
        <authorList>
            <person name="Yamashiro T."/>
            <person name="Shiraishi A."/>
            <person name="Nakayama K."/>
            <person name="Satake H."/>
        </authorList>
    </citation>
    <scope>NUCLEOTIDE SEQUENCE</scope>
</reference>
<accession>A0ABQ4XDZ6</accession>
<evidence type="ECO:0000313" key="2">
    <source>
        <dbReference type="EMBL" id="GJS63434.1"/>
    </source>
</evidence>
<dbReference type="SUPFAM" id="SSF46774">
    <property type="entry name" value="ARID-like"/>
    <property type="match status" value="1"/>
</dbReference>
<dbReference type="Gene3D" id="1.10.150.60">
    <property type="entry name" value="ARID DNA-binding domain"/>
    <property type="match status" value="1"/>
</dbReference>
<proteinExistence type="predicted"/>
<dbReference type="InterPro" id="IPR036431">
    <property type="entry name" value="ARID_dom_sf"/>
</dbReference>
<evidence type="ECO:0000313" key="3">
    <source>
        <dbReference type="Proteomes" id="UP001151760"/>
    </source>
</evidence>
<feature type="domain" description="ARID" evidence="1">
    <location>
        <begin position="95"/>
        <end position="186"/>
    </location>
</feature>
<gene>
    <name evidence="2" type="ORF">Tco_0677998</name>
</gene>
<dbReference type="GO" id="GO:0003677">
    <property type="term" value="F:DNA binding"/>
    <property type="evidence" value="ECO:0007669"/>
    <property type="project" value="UniProtKB-KW"/>
</dbReference>
<organism evidence="2 3">
    <name type="scientific">Tanacetum coccineum</name>
    <dbReference type="NCBI Taxonomy" id="301880"/>
    <lineage>
        <taxon>Eukaryota</taxon>
        <taxon>Viridiplantae</taxon>
        <taxon>Streptophyta</taxon>
        <taxon>Embryophyta</taxon>
        <taxon>Tracheophyta</taxon>
        <taxon>Spermatophyta</taxon>
        <taxon>Magnoliopsida</taxon>
        <taxon>eudicotyledons</taxon>
        <taxon>Gunneridae</taxon>
        <taxon>Pentapetalae</taxon>
        <taxon>asterids</taxon>
        <taxon>campanulids</taxon>
        <taxon>Asterales</taxon>
        <taxon>Asteraceae</taxon>
        <taxon>Asteroideae</taxon>
        <taxon>Anthemideae</taxon>
        <taxon>Anthemidinae</taxon>
        <taxon>Tanacetum</taxon>
    </lineage>
</organism>
<protein>
    <submittedName>
        <fullName evidence="2">ARID DNA-binding domain-containing protein</fullName>
    </submittedName>
</protein>
<comment type="caution">
    <text evidence="2">The sequence shown here is derived from an EMBL/GenBank/DDBJ whole genome shotgun (WGS) entry which is preliminary data.</text>
</comment>
<keyword evidence="3" id="KW-1185">Reference proteome</keyword>
<keyword evidence="2" id="KW-0238">DNA-binding</keyword>
<dbReference type="PANTHER" id="PTHR46410:SF26">
    <property type="entry name" value="BULB-TYPE LECTIN DOMAIN-CONTAINING PROTEIN-RELATED"/>
    <property type="match status" value="1"/>
</dbReference>
<name>A0ABQ4XDZ6_9ASTR</name>